<dbReference type="GO" id="GO:0005524">
    <property type="term" value="F:ATP binding"/>
    <property type="evidence" value="ECO:0007669"/>
    <property type="project" value="UniProtKB-KW"/>
</dbReference>
<keyword evidence="6" id="KW-1185">Reference proteome</keyword>
<evidence type="ECO:0000256" key="1">
    <source>
        <dbReference type="ARBA" id="ARBA00022598"/>
    </source>
</evidence>
<proteinExistence type="predicted"/>
<reference evidence="5 6" key="1">
    <citation type="journal article" date="2019" name="Sci. Rep.">
        <title>A high-quality genome of Eragrostis curvula grass provides insights into Poaceae evolution and supports new strategies to enhance forage quality.</title>
        <authorList>
            <person name="Carballo J."/>
            <person name="Santos B.A.C.M."/>
            <person name="Zappacosta D."/>
            <person name="Garbus I."/>
            <person name="Selva J.P."/>
            <person name="Gallo C.A."/>
            <person name="Diaz A."/>
            <person name="Albertini E."/>
            <person name="Caccamo M."/>
            <person name="Echenique V."/>
        </authorList>
    </citation>
    <scope>NUCLEOTIDE SEQUENCE [LARGE SCALE GENOMIC DNA]</scope>
    <source>
        <strain evidence="6">cv. Victoria</strain>
        <tissue evidence="5">Leaf</tissue>
    </source>
</reference>
<dbReference type="SUPFAM" id="SSF56801">
    <property type="entry name" value="Acetyl-CoA synthetase-like"/>
    <property type="match status" value="1"/>
</dbReference>
<gene>
    <name evidence="5" type="ORF">EJB05_19144</name>
</gene>
<dbReference type="EMBL" id="RWGY01000011">
    <property type="protein sequence ID" value="TVU27648.1"/>
    <property type="molecule type" value="Genomic_DNA"/>
</dbReference>
<evidence type="ECO:0000259" key="4">
    <source>
        <dbReference type="Pfam" id="PF00501"/>
    </source>
</evidence>
<keyword evidence="3" id="KW-0067">ATP-binding</keyword>
<evidence type="ECO:0000256" key="3">
    <source>
        <dbReference type="ARBA" id="ARBA00022840"/>
    </source>
</evidence>
<protein>
    <recommendedName>
        <fullName evidence="4">AMP-dependent synthetase/ligase domain-containing protein</fullName>
    </recommendedName>
</protein>
<feature type="non-terminal residue" evidence="5">
    <location>
        <position position="1"/>
    </location>
</feature>
<sequence>MAGDAAAFVFSRLPHPDTAAAFVDAATGGSLSFGALRRAALSLASGLRLGLGLRRGDAVLILSPNSLLLPQVILGVLAAGGVAVVIAADATAAEISAAAHGAGAVMIVAAPEVAGKVAGVGVPLLLTSRSPDPRTLSAEELIEGGDPTALAAPEASDVAFVAYSSASKTVAMTHADLIAAAAGLSDEGRVCLASLPMCSVHGLPLLAIGLPAAGVTTVLVSPPSDPKAARDAVAAHGATDVVAAPEAAAVLAAPMPQDGKLSSLRRVIVAPAPLAAEARQEFRRRLPWVELTEMYGTPENETVRASEEVQMAPAQLGAPVLTQTDAAAVIQ</sequence>
<dbReference type="InterPro" id="IPR000873">
    <property type="entry name" value="AMP-dep_synth/lig_dom"/>
</dbReference>
<name>A0A5J9UWI1_9POAL</name>
<dbReference type="Gene3D" id="3.40.50.12780">
    <property type="entry name" value="N-terminal domain of ligase-like"/>
    <property type="match status" value="1"/>
</dbReference>
<dbReference type="GO" id="GO:0016405">
    <property type="term" value="F:CoA-ligase activity"/>
    <property type="evidence" value="ECO:0007669"/>
    <property type="project" value="TreeGrafter"/>
</dbReference>
<accession>A0A5J9UWI1</accession>
<evidence type="ECO:0000256" key="2">
    <source>
        <dbReference type="ARBA" id="ARBA00022741"/>
    </source>
</evidence>
<dbReference type="PANTHER" id="PTHR24096:SF410">
    <property type="entry name" value="AMP-DEPENDENT SYNTHETASE_LIGASE DOMAIN-CONTAINING PROTEIN"/>
    <property type="match status" value="1"/>
</dbReference>
<keyword evidence="1" id="KW-0436">Ligase</keyword>
<evidence type="ECO:0000313" key="5">
    <source>
        <dbReference type="EMBL" id="TVU27648.1"/>
    </source>
</evidence>
<dbReference type="Gramene" id="TVU27648">
    <property type="protein sequence ID" value="TVU27648"/>
    <property type="gene ID" value="EJB05_19144"/>
</dbReference>
<dbReference type="GO" id="GO:0016878">
    <property type="term" value="F:acid-thiol ligase activity"/>
    <property type="evidence" value="ECO:0007669"/>
    <property type="project" value="UniProtKB-ARBA"/>
</dbReference>
<evidence type="ECO:0000313" key="6">
    <source>
        <dbReference type="Proteomes" id="UP000324897"/>
    </source>
</evidence>
<dbReference type="AlphaFoldDB" id="A0A5J9UWI1"/>
<dbReference type="PANTHER" id="PTHR24096">
    <property type="entry name" value="LONG-CHAIN-FATTY-ACID--COA LIGASE"/>
    <property type="match status" value="1"/>
</dbReference>
<keyword evidence="2" id="KW-0547">Nucleotide-binding</keyword>
<comment type="caution">
    <text evidence="5">The sequence shown here is derived from an EMBL/GenBank/DDBJ whole genome shotgun (WGS) entry which is preliminary data.</text>
</comment>
<dbReference type="Pfam" id="PF00501">
    <property type="entry name" value="AMP-binding"/>
    <property type="match status" value="1"/>
</dbReference>
<dbReference type="Proteomes" id="UP000324897">
    <property type="component" value="Chromosome 1"/>
</dbReference>
<dbReference type="OrthoDB" id="689584at2759"/>
<organism evidence="5 6">
    <name type="scientific">Eragrostis curvula</name>
    <name type="common">weeping love grass</name>
    <dbReference type="NCBI Taxonomy" id="38414"/>
    <lineage>
        <taxon>Eukaryota</taxon>
        <taxon>Viridiplantae</taxon>
        <taxon>Streptophyta</taxon>
        <taxon>Embryophyta</taxon>
        <taxon>Tracheophyta</taxon>
        <taxon>Spermatophyta</taxon>
        <taxon>Magnoliopsida</taxon>
        <taxon>Liliopsida</taxon>
        <taxon>Poales</taxon>
        <taxon>Poaceae</taxon>
        <taxon>PACMAD clade</taxon>
        <taxon>Chloridoideae</taxon>
        <taxon>Eragrostideae</taxon>
        <taxon>Eragrostidinae</taxon>
        <taxon>Eragrostis</taxon>
    </lineage>
</organism>
<feature type="domain" description="AMP-dependent synthetase/ligase" evidence="4">
    <location>
        <begin position="16"/>
        <end position="305"/>
    </location>
</feature>
<dbReference type="InterPro" id="IPR042099">
    <property type="entry name" value="ANL_N_sf"/>
</dbReference>